<comment type="caution">
    <text evidence="1">The sequence shown here is derived from an EMBL/GenBank/DDBJ whole genome shotgun (WGS) entry which is preliminary data.</text>
</comment>
<gene>
    <name evidence="1" type="ORF">EZS28_020657</name>
</gene>
<dbReference type="Proteomes" id="UP000324800">
    <property type="component" value="Unassembled WGS sequence"/>
</dbReference>
<name>A0A5J4VMW2_9EUKA</name>
<accession>A0A5J4VMW2</accession>
<reference evidence="1 2" key="1">
    <citation type="submission" date="2019-03" db="EMBL/GenBank/DDBJ databases">
        <title>Single cell metagenomics reveals metabolic interactions within the superorganism composed of flagellate Streblomastix strix and complex community of Bacteroidetes bacteria on its surface.</title>
        <authorList>
            <person name="Treitli S.C."/>
            <person name="Kolisko M."/>
            <person name="Husnik F."/>
            <person name="Keeling P."/>
            <person name="Hampl V."/>
        </authorList>
    </citation>
    <scope>NUCLEOTIDE SEQUENCE [LARGE SCALE GENOMIC DNA]</scope>
    <source>
        <strain evidence="1">ST1C</strain>
    </source>
</reference>
<dbReference type="EMBL" id="SNRW01006057">
    <property type="protein sequence ID" value="KAA6383814.1"/>
    <property type="molecule type" value="Genomic_DNA"/>
</dbReference>
<evidence type="ECO:0000313" key="2">
    <source>
        <dbReference type="Proteomes" id="UP000324800"/>
    </source>
</evidence>
<proteinExistence type="predicted"/>
<evidence type="ECO:0000313" key="1">
    <source>
        <dbReference type="EMBL" id="KAA6383814.1"/>
    </source>
</evidence>
<dbReference type="AlphaFoldDB" id="A0A5J4VMW2"/>
<protein>
    <submittedName>
        <fullName evidence="1">Uncharacterized protein</fullName>
    </submittedName>
</protein>
<sequence>MYFCKVLLQSLHGRDYGKANPQKQALYTQQTILRWCIFVTIGDFYYWHFSKKFHKRQGLSLRQGNDI</sequence>
<organism evidence="1 2">
    <name type="scientific">Streblomastix strix</name>
    <dbReference type="NCBI Taxonomy" id="222440"/>
    <lineage>
        <taxon>Eukaryota</taxon>
        <taxon>Metamonada</taxon>
        <taxon>Preaxostyla</taxon>
        <taxon>Oxymonadida</taxon>
        <taxon>Streblomastigidae</taxon>
        <taxon>Streblomastix</taxon>
    </lineage>
</organism>